<feature type="transmembrane region" description="Helical" evidence="1">
    <location>
        <begin position="29"/>
        <end position="51"/>
    </location>
</feature>
<keyword evidence="3" id="KW-1185">Reference proteome</keyword>
<evidence type="ECO:0000313" key="3">
    <source>
        <dbReference type="Proteomes" id="UP001144612"/>
    </source>
</evidence>
<reference evidence="2" key="1">
    <citation type="submission" date="2022-12" db="EMBL/GenBank/DDBJ databases">
        <title>Clostridium sp. nov., isolated from industrial wastewater.</title>
        <authorList>
            <person name="Jiayan W."/>
        </authorList>
    </citation>
    <scope>NUCLEOTIDE SEQUENCE</scope>
    <source>
        <strain evidence="2">ZC22-4</strain>
    </source>
</reference>
<dbReference type="EMBL" id="JAPQFJ010000003">
    <property type="protein sequence ID" value="MCY6957980.1"/>
    <property type="molecule type" value="Genomic_DNA"/>
</dbReference>
<proteinExistence type="predicted"/>
<organism evidence="2 3">
    <name type="scientific">Clostridium brassicae</name>
    <dbReference type="NCBI Taxonomy" id="2999072"/>
    <lineage>
        <taxon>Bacteria</taxon>
        <taxon>Bacillati</taxon>
        <taxon>Bacillota</taxon>
        <taxon>Clostridia</taxon>
        <taxon>Eubacteriales</taxon>
        <taxon>Clostridiaceae</taxon>
        <taxon>Clostridium</taxon>
    </lineage>
</organism>
<keyword evidence="1" id="KW-0812">Transmembrane</keyword>
<dbReference type="RefSeq" id="WP_268060378.1">
    <property type="nucleotide sequence ID" value="NZ_JAPQFJ010000003.1"/>
</dbReference>
<dbReference type="Proteomes" id="UP001144612">
    <property type="component" value="Unassembled WGS sequence"/>
</dbReference>
<protein>
    <submittedName>
        <fullName evidence="2">Uncharacterized protein</fullName>
    </submittedName>
</protein>
<evidence type="ECO:0000256" key="1">
    <source>
        <dbReference type="SAM" id="Phobius"/>
    </source>
</evidence>
<evidence type="ECO:0000313" key="2">
    <source>
        <dbReference type="EMBL" id="MCY6957980.1"/>
    </source>
</evidence>
<gene>
    <name evidence="2" type="ORF">OW729_05095</name>
</gene>
<comment type="caution">
    <text evidence="2">The sequence shown here is derived from an EMBL/GenBank/DDBJ whole genome shotgun (WGS) entry which is preliminary data.</text>
</comment>
<sequence>MNISVIISMAGIGVGATIAEKVLNAFGKADMASFCNIAGLSGLGLTAIGIVTKLIKALSLLA</sequence>
<keyword evidence="1" id="KW-1133">Transmembrane helix</keyword>
<name>A0ABT4D6Q6_9CLOT</name>
<keyword evidence="1" id="KW-0472">Membrane</keyword>
<accession>A0ABT4D6Q6</accession>